<dbReference type="InterPro" id="IPR036388">
    <property type="entry name" value="WH-like_DNA-bd_sf"/>
</dbReference>
<dbReference type="HAMAP" id="MF_00959">
    <property type="entry name" value="Sigma70_RpoS"/>
    <property type="match status" value="1"/>
</dbReference>
<evidence type="ECO:0000259" key="8">
    <source>
        <dbReference type="PROSITE" id="PS00715"/>
    </source>
</evidence>
<dbReference type="Pfam" id="PF04542">
    <property type="entry name" value="Sigma70_r2"/>
    <property type="match status" value="1"/>
</dbReference>
<accession>A9KDI1</accession>
<dbReference type="HOGENOM" id="CLU_014793_3_5_6"/>
<organism evidence="9 10">
    <name type="scientific">Coxiella burnetii (strain Dugway 5J108-111)</name>
    <dbReference type="NCBI Taxonomy" id="434922"/>
    <lineage>
        <taxon>Bacteria</taxon>
        <taxon>Pseudomonadati</taxon>
        <taxon>Pseudomonadota</taxon>
        <taxon>Gammaproteobacteria</taxon>
        <taxon>Legionellales</taxon>
        <taxon>Coxiellaceae</taxon>
        <taxon>Coxiella</taxon>
    </lineage>
</organism>
<evidence type="ECO:0000256" key="6">
    <source>
        <dbReference type="HAMAP-Rule" id="MF_00959"/>
    </source>
</evidence>
<name>A9KDI1_COXBN</name>
<dbReference type="EMBL" id="CP000733">
    <property type="protein sequence ID" value="ABS77438.1"/>
    <property type="molecule type" value="Genomic_DNA"/>
</dbReference>
<evidence type="ECO:0000256" key="1">
    <source>
        <dbReference type="ARBA" id="ARBA00022490"/>
    </source>
</evidence>
<comment type="function">
    <text evidence="6">Sigma factors are initiation factors that promote the attachment of RNA polymerase to specific initiation sites and are then released. This sigma factor is the master transcriptional regulator of the stationary phase and the general stress response.</text>
</comment>
<dbReference type="InterPro" id="IPR007627">
    <property type="entry name" value="RNA_pol_sigma70_r2"/>
</dbReference>
<dbReference type="GO" id="GO:0016987">
    <property type="term" value="F:sigma factor activity"/>
    <property type="evidence" value="ECO:0007669"/>
    <property type="project" value="UniProtKB-UniRule"/>
</dbReference>
<feature type="DNA-binding region" description="H-T-H motif" evidence="6">
    <location>
        <begin position="311"/>
        <end position="330"/>
    </location>
</feature>
<keyword evidence="4 6" id="KW-0238">DNA-binding</keyword>
<dbReference type="SUPFAM" id="SSF88946">
    <property type="entry name" value="Sigma2 domain of RNA polymerase sigma factors"/>
    <property type="match status" value="1"/>
</dbReference>
<dbReference type="SUPFAM" id="SSF88659">
    <property type="entry name" value="Sigma3 and sigma4 domains of RNA polymerase sigma factors"/>
    <property type="match status" value="2"/>
</dbReference>
<keyword evidence="3 6" id="KW-0731">Sigma factor</keyword>
<dbReference type="NCBIfam" id="NF004207">
    <property type="entry name" value="PRK05657.1"/>
    <property type="match status" value="1"/>
</dbReference>
<dbReference type="InterPro" id="IPR007630">
    <property type="entry name" value="RNA_pol_sigma70_r4"/>
</dbReference>
<dbReference type="GO" id="GO:0006352">
    <property type="term" value="P:DNA-templated transcription initiation"/>
    <property type="evidence" value="ECO:0007669"/>
    <property type="project" value="UniProtKB-UniRule"/>
</dbReference>
<dbReference type="PANTHER" id="PTHR30603">
    <property type="entry name" value="RNA POLYMERASE SIGMA FACTOR RPO"/>
    <property type="match status" value="1"/>
</dbReference>
<keyword evidence="5 6" id="KW-0804">Transcription</keyword>
<comment type="subunit">
    <text evidence="6">Interacts with the RNA polymerase core enzyme.</text>
</comment>
<sequence>MKTKTTKKTIKKAAKKIKKPSKRKIKKTAKKSRPKKPIKASDHGLIFAKTKKETTEKEDAELANAKAKTKKRRETRSSDPTQIYLRELGFQPLLNAKEELKIARRVHKGDPKARKQMIEANLRLVVKIARHYVNRGLPFLDLIEEGNLGLMSAVEKFDPERGFRFSTYATWWIRQTIERAIMNQSRTVRLPIHVIKELNVYLRTAKKLTQEVDHEATPEDVAHLIDKPVQEIRRIMDLAPSATSIDVPISEDGQKSLVDTLADDNNIDPARLIQNVDLQDHIERWLAQLDERHREVVILRFGLHENEKGTLEAVGKAVGLTRERVRQIQIDALQQLRHILEMEGVTGEEVED</sequence>
<dbReference type="InterPro" id="IPR014284">
    <property type="entry name" value="RNA_pol_sigma-70_dom"/>
</dbReference>
<dbReference type="Gene3D" id="1.10.10.10">
    <property type="entry name" value="Winged helix-like DNA-binding domain superfamily/Winged helix DNA-binding domain"/>
    <property type="match status" value="2"/>
</dbReference>
<dbReference type="PROSITE" id="PS00715">
    <property type="entry name" value="SIGMA70_1"/>
    <property type="match status" value="1"/>
</dbReference>
<feature type="domain" description="RNA polymerase sigma-70" evidence="8">
    <location>
        <begin position="141"/>
        <end position="154"/>
    </location>
</feature>
<evidence type="ECO:0000256" key="3">
    <source>
        <dbReference type="ARBA" id="ARBA00023082"/>
    </source>
</evidence>
<evidence type="ECO:0000313" key="9">
    <source>
        <dbReference type="EMBL" id="ABS77438.1"/>
    </source>
</evidence>
<comment type="subcellular location">
    <subcellularLocation>
        <location evidence="6">Cytoplasm</location>
    </subcellularLocation>
</comment>
<dbReference type="InterPro" id="IPR012761">
    <property type="entry name" value="RNA_pol_sigma_RpoS"/>
</dbReference>
<dbReference type="AlphaFoldDB" id="A9KDI1"/>
<dbReference type="FunFam" id="1.10.601.10:FF:000001">
    <property type="entry name" value="RNA polymerase sigma factor SigA"/>
    <property type="match status" value="1"/>
</dbReference>
<dbReference type="KEGG" id="cbd:CBUD_0331"/>
<comment type="similarity">
    <text evidence="6">Belongs to the sigma-70 factor family. RpoS subfamily.</text>
</comment>
<feature type="region of interest" description="Sigma-70 factor domain-3" evidence="6">
    <location>
        <begin position="197"/>
        <end position="272"/>
    </location>
</feature>
<feature type="region of interest" description="Disordered" evidence="7">
    <location>
        <begin position="1"/>
        <end position="78"/>
    </location>
</feature>
<dbReference type="GO" id="GO:0003677">
    <property type="term" value="F:DNA binding"/>
    <property type="evidence" value="ECO:0007669"/>
    <property type="project" value="UniProtKB-UniRule"/>
</dbReference>
<dbReference type="NCBIfam" id="TIGR02937">
    <property type="entry name" value="sigma70-ECF"/>
    <property type="match status" value="1"/>
</dbReference>
<dbReference type="InterPro" id="IPR013324">
    <property type="entry name" value="RNA_pol_sigma_r3/r4-like"/>
</dbReference>
<feature type="region of interest" description="Sigma-70 factor domain-1" evidence="6">
    <location>
        <begin position="79"/>
        <end position="112"/>
    </location>
</feature>
<feature type="region of interest" description="Sigma-70 factor domain-2" evidence="6">
    <location>
        <begin position="117"/>
        <end position="187"/>
    </location>
</feature>
<gene>
    <name evidence="6 9" type="primary">rpoS</name>
    <name evidence="9" type="ordered locus">CBUD_0331</name>
</gene>
<reference evidence="9 10" key="1">
    <citation type="journal article" date="2009" name="Infect. Immun.">
        <title>Comparative genomics reveal extensive transposon-mediated genomic plasticity and diversity among potential effector proteins within the genus Coxiella.</title>
        <authorList>
            <person name="Beare P.A."/>
            <person name="Unsworth N."/>
            <person name="Andoh M."/>
            <person name="Voth D.E."/>
            <person name="Omsland A."/>
            <person name="Gilk S.D."/>
            <person name="Williams K.P."/>
            <person name="Sobral B.W."/>
            <person name="Kupko J.J.III."/>
            <person name="Porcella S.F."/>
            <person name="Samuel J.E."/>
            <person name="Heinzen R.A."/>
        </authorList>
    </citation>
    <scope>NUCLEOTIDE SEQUENCE [LARGE SCALE GENOMIC DNA]</scope>
    <source>
        <strain evidence="9 10">Dugway 5J108-111</strain>
    </source>
</reference>
<dbReference type="InterPro" id="IPR050239">
    <property type="entry name" value="Sigma-70_RNA_pol_init_factors"/>
</dbReference>
<proteinExistence type="inferred from homology"/>
<dbReference type="Pfam" id="PF04539">
    <property type="entry name" value="Sigma70_r3"/>
    <property type="match status" value="1"/>
</dbReference>
<dbReference type="RefSeq" id="WP_011996525.1">
    <property type="nucleotide sequence ID" value="NC_009727.1"/>
</dbReference>
<feature type="short sequence motif" description="Interaction with polymerase core subunit RpoC" evidence="6">
    <location>
        <begin position="141"/>
        <end position="144"/>
    </location>
</feature>
<feature type="region of interest" description="Sigma-70 factor domain-4" evidence="6">
    <location>
        <begin position="285"/>
        <end position="338"/>
    </location>
</feature>
<evidence type="ECO:0000313" key="10">
    <source>
        <dbReference type="Proteomes" id="UP000008555"/>
    </source>
</evidence>
<dbReference type="PANTHER" id="PTHR30603:SF67">
    <property type="entry name" value="RNA POLYMERASE SIGMA FACTOR RPOS"/>
    <property type="match status" value="1"/>
</dbReference>
<evidence type="ECO:0000256" key="4">
    <source>
        <dbReference type="ARBA" id="ARBA00023125"/>
    </source>
</evidence>
<keyword evidence="1 6" id="KW-0963">Cytoplasm</keyword>
<dbReference type="PRINTS" id="PR00046">
    <property type="entry name" value="SIGMA70FCT"/>
</dbReference>
<dbReference type="InterPro" id="IPR009042">
    <property type="entry name" value="RNA_pol_sigma70_r1_2"/>
</dbReference>
<dbReference type="Pfam" id="PF00140">
    <property type="entry name" value="Sigma70_r1_2"/>
    <property type="match status" value="1"/>
</dbReference>
<dbReference type="InterPro" id="IPR013325">
    <property type="entry name" value="RNA_pol_sigma_r2"/>
</dbReference>
<evidence type="ECO:0000256" key="5">
    <source>
        <dbReference type="ARBA" id="ARBA00023163"/>
    </source>
</evidence>
<keyword evidence="2 6" id="KW-0805">Transcription regulation</keyword>
<dbReference type="Gene3D" id="1.10.601.10">
    <property type="entry name" value="RNA Polymerase Primary Sigma Factor"/>
    <property type="match status" value="1"/>
</dbReference>
<dbReference type="InterPro" id="IPR007624">
    <property type="entry name" value="RNA_pol_sigma70_r3"/>
</dbReference>
<dbReference type="Pfam" id="PF04545">
    <property type="entry name" value="Sigma70_r4"/>
    <property type="match status" value="1"/>
</dbReference>
<dbReference type="InterPro" id="IPR000943">
    <property type="entry name" value="RNA_pol_sigma70"/>
</dbReference>
<dbReference type="CDD" id="cd06171">
    <property type="entry name" value="Sigma70_r4"/>
    <property type="match status" value="1"/>
</dbReference>
<dbReference type="GO" id="GO:0005737">
    <property type="term" value="C:cytoplasm"/>
    <property type="evidence" value="ECO:0007669"/>
    <property type="project" value="UniProtKB-SubCell"/>
</dbReference>
<protein>
    <recommendedName>
        <fullName evidence="6">RNA polymerase sigma factor RpoS</fullName>
    </recommendedName>
    <alternativeName>
        <fullName evidence="6">Sigma S</fullName>
    </alternativeName>
    <alternativeName>
        <fullName evidence="6">Sigma-38</fullName>
    </alternativeName>
</protein>
<evidence type="ECO:0000256" key="2">
    <source>
        <dbReference type="ARBA" id="ARBA00023015"/>
    </source>
</evidence>
<evidence type="ECO:0000256" key="7">
    <source>
        <dbReference type="SAM" id="MobiDB-lite"/>
    </source>
</evidence>
<dbReference type="NCBIfam" id="TIGR02394">
    <property type="entry name" value="rpoS_proteo"/>
    <property type="match status" value="1"/>
</dbReference>
<dbReference type="Proteomes" id="UP000008555">
    <property type="component" value="Chromosome"/>
</dbReference>
<feature type="compositionally biased region" description="Basic residues" evidence="7">
    <location>
        <begin position="1"/>
        <end position="38"/>
    </location>
</feature>